<dbReference type="Pfam" id="PF05235">
    <property type="entry name" value="CHAD"/>
    <property type="match status" value="1"/>
</dbReference>
<comment type="caution">
    <text evidence="2">The sequence shown here is derived from an EMBL/GenBank/DDBJ whole genome shotgun (WGS) entry which is preliminary data.</text>
</comment>
<gene>
    <name evidence="2" type="ORF">EYW49_00345</name>
</gene>
<dbReference type="Gene3D" id="1.40.20.10">
    <property type="entry name" value="CHAD domain"/>
    <property type="match status" value="1"/>
</dbReference>
<evidence type="ECO:0000313" key="3">
    <source>
        <dbReference type="Proteomes" id="UP000292781"/>
    </source>
</evidence>
<feature type="domain" description="CHAD" evidence="1">
    <location>
        <begin position="26"/>
        <end position="297"/>
    </location>
</feature>
<dbReference type="InterPro" id="IPR007899">
    <property type="entry name" value="CHAD_dom"/>
</dbReference>
<dbReference type="AlphaFoldDB" id="A0A4Q9VXK9"/>
<keyword evidence="3" id="KW-1185">Reference proteome</keyword>
<dbReference type="PROSITE" id="PS51708">
    <property type="entry name" value="CHAD"/>
    <property type="match status" value="1"/>
</dbReference>
<organism evidence="2 3">
    <name type="scientific">Siculibacillus lacustris</name>
    <dbReference type="NCBI Taxonomy" id="1549641"/>
    <lineage>
        <taxon>Bacteria</taxon>
        <taxon>Pseudomonadati</taxon>
        <taxon>Pseudomonadota</taxon>
        <taxon>Alphaproteobacteria</taxon>
        <taxon>Hyphomicrobiales</taxon>
        <taxon>Ancalomicrobiaceae</taxon>
        <taxon>Siculibacillus</taxon>
    </lineage>
</organism>
<proteinExistence type="predicted"/>
<dbReference type="RefSeq" id="WP_131304766.1">
    <property type="nucleotide sequence ID" value="NZ_SJFN01000001.1"/>
</dbReference>
<dbReference type="OrthoDB" id="9810907at2"/>
<dbReference type="InterPro" id="IPR038186">
    <property type="entry name" value="CHAD_dom_sf"/>
</dbReference>
<sequence length="309" mass="34197">MSAGATASAPIQRTAVGKARFLLLEGETLAQALKRVLIGEITGAAATLVDPAIARSEAIHLVRRRLKRARSLFEVLEDVPGANQKGRTRQIRDTGRLLAAGRDADVLAAGARRLKIEAAGQASEAATRLVGRLEVAARLAHAEAPPLDAVVARLRASEADARSLPERFEAGRLLAEALGQSYRQGRRDWCEIADGVAGERLHDWRKRVKQRRHLSVMVPFDTAVTTRSIQDDLEDLAEVLGEEHDLALMRLEIETRPGLVERRSDREALFEMIAHRRRKLLKTALAFGEELYGDRTRLFTRDLAPLHEI</sequence>
<evidence type="ECO:0000313" key="2">
    <source>
        <dbReference type="EMBL" id="TBW41217.1"/>
    </source>
</evidence>
<protein>
    <submittedName>
        <fullName evidence="2">CHAD domain-containing protein</fullName>
    </submittedName>
</protein>
<dbReference type="EMBL" id="SJFN01000001">
    <property type="protein sequence ID" value="TBW41217.1"/>
    <property type="molecule type" value="Genomic_DNA"/>
</dbReference>
<evidence type="ECO:0000259" key="1">
    <source>
        <dbReference type="PROSITE" id="PS51708"/>
    </source>
</evidence>
<reference evidence="2 3" key="1">
    <citation type="submission" date="2019-02" db="EMBL/GenBank/DDBJ databases">
        <title>Siculibacillus lacustris gen. nov., sp. nov., a new rosette-forming bacterium isolated from a freshwater crater lake (Lake St. Ana, Romania).</title>
        <authorList>
            <person name="Felfoldi T."/>
            <person name="Marton Z."/>
            <person name="Szabo A."/>
            <person name="Mentes A."/>
            <person name="Boka K."/>
            <person name="Marialigeti K."/>
            <person name="Mathe I."/>
            <person name="Koncz M."/>
            <person name="Schumann P."/>
            <person name="Toth E."/>
        </authorList>
    </citation>
    <scope>NUCLEOTIDE SEQUENCE [LARGE SCALE GENOMIC DNA]</scope>
    <source>
        <strain evidence="2 3">SA-279</strain>
    </source>
</reference>
<name>A0A4Q9VXK9_9HYPH</name>
<dbReference type="SMART" id="SM00880">
    <property type="entry name" value="CHAD"/>
    <property type="match status" value="1"/>
</dbReference>
<accession>A0A4Q9VXK9</accession>
<dbReference type="Proteomes" id="UP000292781">
    <property type="component" value="Unassembled WGS sequence"/>
</dbReference>